<evidence type="ECO:0000256" key="1">
    <source>
        <dbReference type="SAM" id="MobiDB-lite"/>
    </source>
</evidence>
<sequence length="167" mass="18084">MGRGVKEKDLNRNMKSTSSGIGMSTDSDDIMSDDTSVGVSSAVQEVPKYFPPLSTPVTMADNASGKTSYAIITGKPSGKKVNVRTLFTPGGNGIDVVVLVDSIRTISERLLIQRMGDVRSSLDFYMKFYNSLGRAPNHCSSIGKTQEVVNIHLGNRLGRLDYGLTEF</sequence>
<proteinExistence type="predicted"/>
<protein>
    <submittedName>
        <fullName evidence="2">Uncharacterized protein</fullName>
    </submittedName>
</protein>
<evidence type="ECO:0000313" key="2">
    <source>
        <dbReference type="EMBL" id="GFB09395.1"/>
    </source>
</evidence>
<reference evidence="2" key="1">
    <citation type="journal article" date="2019" name="Sci. Rep.">
        <title>Draft genome of Tanacetum cinerariifolium, the natural source of mosquito coil.</title>
        <authorList>
            <person name="Yamashiro T."/>
            <person name="Shiraishi A."/>
            <person name="Satake H."/>
            <person name="Nakayama K."/>
        </authorList>
    </citation>
    <scope>NUCLEOTIDE SEQUENCE</scope>
</reference>
<organism evidence="2">
    <name type="scientific">Tanacetum cinerariifolium</name>
    <name type="common">Dalmatian daisy</name>
    <name type="synonym">Chrysanthemum cinerariifolium</name>
    <dbReference type="NCBI Taxonomy" id="118510"/>
    <lineage>
        <taxon>Eukaryota</taxon>
        <taxon>Viridiplantae</taxon>
        <taxon>Streptophyta</taxon>
        <taxon>Embryophyta</taxon>
        <taxon>Tracheophyta</taxon>
        <taxon>Spermatophyta</taxon>
        <taxon>Magnoliopsida</taxon>
        <taxon>eudicotyledons</taxon>
        <taxon>Gunneridae</taxon>
        <taxon>Pentapetalae</taxon>
        <taxon>asterids</taxon>
        <taxon>campanulids</taxon>
        <taxon>Asterales</taxon>
        <taxon>Asteraceae</taxon>
        <taxon>Asteroideae</taxon>
        <taxon>Anthemideae</taxon>
        <taxon>Anthemidinae</taxon>
        <taxon>Tanacetum</taxon>
    </lineage>
</organism>
<dbReference type="AlphaFoldDB" id="A0A699KSN2"/>
<feature type="compositionally biased region" description="Basic and acidic residues" evidence="1">
    <location>
        <begin position="1"/>
        <end position="12"/>
    </location>
</feature>
<comment type="caution">
    <text evidence="2">The sequence shown here is derived from an EMBL/GenBank/DDBJ whole genome shotgun (WGS) entry which is preliminary data.</text>
</comment>
<accession>A0A699KSN2</accession>
<feature type="region of interest" description="Disordered" evidence="1">
    <location>
        <begin position="1"/>
        <end position="35"/>
    </location>
</feature>
<gene>
    <name evidence="2" type="ORF">Tci_681366</name>
</gene>
<feature type="compositionally biased region" description="Polar residues" evidence="1">
    <location>
        <begin position="13"/>
        <end position="22"/>
    </location>
</feature>
<dbReference type="EMBL" id="BKCJ010550669">
    <property type="protein sequence ID" value="GFB09395.1"/>
    <property type="molecule type" value="Genomic_DNA"/>
</dbReference>
<name>A0A699KSN2_TANCI</name>